<evidence type="ECO:0008006" key="3">
    <source>
        <dbReference type="Google" id="ProtNLM"/>
    </source>
</evidence>
<dbReference type="Pfam" id="PF19807">
    <property type="entry name" value="DUF6290"/>
    <property type="match status" value="1"/>
</dbReference>
<dbReference type="EMBL" id="LKLP01000109">
    <property type="protein sequence ID" value="KSU06394.1"/>
    <property type="molecule type" value="Genomic_DNA"/>
</dbReference>
<dbReference type="PATRIC" id="fig|1360.106.peg.2207"/>
<gene>
    <name evidence="1" type="ORF">LMG8520_2096</name>
</gene>
<organism evidence="1 2">
    <name type="scientific">Lactococcus lactis subsp. lactis</name>
    <name type="common">Streptococcus lactis</name>
    <dbReference type="NCBI Taxonomy" id="1360"/>
    <lineage>
        <taxon>Bacteria</taxon>
        <taxon>Bacillati</taxon>
        <taxon>Bacillota</taxon>
        <taxon>Bacilli</taxon>
        <taxon>Lactobacillales</taxon>
        <taxon>Streptococcaceae</taxon>
        <taxon>Lactococcus</taxon>
    </lineage>
</organism>
<evidence type="ECO:0000313" key="1">
    <source>
        <dbReference type="EMBL" id="KSU06394.1"/>
    </source>
</evidence>
<dbReference type="RefSeq" id="WP_058210262.1">
    <property type="nucleotide sequence ID" value="NZ_LKLP01000109.1"/>
</dbReference>
<name>A0A0V8CYK6_LACLL</name>
<dbReference type="AlphaFoldDB" id="A0A0V8CYK6"/>
<dbReference type="InterPro" id="IPR013321">
    <property type="entry name" value="Arc_rbn_hlx_hlx"/>
</dbReference>
<dbReference type="Gene3D" id="1.10.1220.10">
    <property type="entry name" value="Met repressor-like"/>
    <property type="match status" value="1"/>
</dbReference>
<dbReference type="Proteomes" id="UP000054230">
    <property type="component" value="Unassembled WGS sequence"/>
</dbReference>
<evidence type="ECO:0000313" key="2">
    <source>
        <dbReference type="Proteomes" id="UP000054230"/>
    </source>
</evidence>
<accession>A0A0V8CYK6</accession>
<sequence length="73" mass="8270">MATKQLTTIRLDEGLLSWIKELADFNGISTTKMVEEILSEKMQDEQDYLDALASIKESDGNTISHGEMMKRYG</sequence>
<dbReference type="InterPro" id="IPR046257">
    <property type="entry name" value="DUF6290"/>
</dbReference>
<reference evidence="2" key="1">
    <citation type="submission" date="2015-10" db="EMBL/GenBank/DDBJ databases">
        <title>Draft Genome Sequences of 11 Lactococcus lactis subspecies cremoris strains.</title>
        <authorList>
            <person name="Wels M."/>
            <person name="Backus L."/>
            <person name="Boekhorst J."/>
            <person name="Dijkstra A."/>
            <person name="Beerthuizen M."/>
            <person name="Kelly W."/>
            <person name="Siezen R."/>
            <person name="Bachmann H."/>
            <person name="Van Hijum S."/>
        </authorList>
    </citation>
    <scope>NUCLEOTIDE SEQUENCE [LARGE SCALE GENOMIC DNA]</scope>
    <source>
        <strain evidence="2">LMG8520</strain>
    </source>
</reference>
<dbReference type="InterPro" id="IPR010985">
    <property type="entry name" value="Ribbon_hlx_hlx"/>
</dbReference>
<dbReference type="SUPFAM" id="SSF47598">
    <property type="entry name" value="Ribbon-helix-helix"/>
    <property type="match status" value="1"/>
</dbReference>
<proteinExistence type="predicted"/>
<protein>
    <recommendedName>
        <fullName evidence="3">CopG family transcriptional regulator</fullName>
    </recommendedName>
</protein>
<dbReference type="GO" id="GO:0006355">
    <property type="term" value="P:regulation of DNA-templated transcription"/>
    <property type="evidence" value="ECO:0007669"/>
    <property type="project" value="InterPro"/>
</dbReference>
<comment type="caution">
    <text evidence="1">The sequence shown here is derived from an EMBL/GenBank/DDBJ whole genome shotgun (WGS) entry which is preliminary data.</text>
</comment>